<comment type="caution">
    <text evidence="1">The sequence shown here is derived from an EMBL/GenBank/DDBJ whole genome shotgun (WGS) entry which is preliminary data.</text>
</comment>
<accession>A0ACC4DXK6</accession>
<evidence type="ECO:0000313" key="2">
    <source>
        <dbReference type="Proteomes" id="UP001638806"/>
    </source>
</evidence>
<sequence length="172" mass="17845">MPTAHPEGIIAQERRLRGNQSRPLQRPTASTTRRVRYRSVRVAAAAAAAPAHAAAAVAVLLHLVLLVLLLEGVLQDVGTHGTGAHSRDGAKHATAGLVRRPAGRAAAYQRGAEAALALRPAGATGAAKGHRGRRGHRDIAAGREGRRLATVAFGVEVMASQEDEKADEAGSC</sequence>
<protein>
    <submittedName>
        <fullName evidence="1">Uncharacterized protein</fullName>
    </submittedName>
</protein>
<dbReference type="EMBL" id="JBGNUJ010000004">
    <property type="protein sequence ID" value="KAL3960594.1"/>
    <property type="molecule type" value="Genomic_DNA"/>
</dbReference>
<reference evidence="1" key="1">
    <citation type="submission" date="2024-12" db="EMBL/GenBank/DDBJ databases">
        <title>Comparative genomics and development of molecular markers within Purpureocillium lilacinum and among Purpureocillium species.</title>
        <authorList>
            <person name="Yeh Z.-Y."/>
            <person name="Ni N.-T."/>
            <person name="Lo P.-H."/>
            <person name="Mushyakhwo K."/>
            <person name="Lin C.-F."/>
            <person name="Nai Y.-S."/>
        </authorList>
    </citation>
    <scope>NUCLEOTIDE SEQUENCE</scope>
    <source>
        <strain evidence="1">NCHU-NPUST-175</strain>
    </source>
</reference>
<dbReference type="Proteomes" id="UP001638806">
    <property type="component" value="Unassembled WGS sequence"/>
</dbReference>
<name>A0ACC4DXK6_PURLI</name>
<organism evidence="1 2">
    <name type="scientific">Purpureocillium lilacinum</name>
    <name type="common">Paecilomyces lilacinus</name>
    <dbReference type="NCBI Taxonomy" id="33203"/>
    <lineage>
        <taxon>Eukaryota</taxon>
        <taxon>Fungi</taxon>
        <taxon>Dikarya</taxon>
        <taxon>Ascomycota</taxon>
        <taxon>Pezizomycotina</taxon>
        <taxon>Sordariomycetes</taxon>
        <taxon>Hypocreomycetidae</taxon>
        <taxon>Hypocreales</taxon>
        <taxon>Ophiocordycipitaceae</taxon>
        <taxon>Purpureocillium</taxon>
    </lineage>
</organism>
<evidence type="ECO:0000313" key="1">
    <source>
        <dbReference type="EMBL" id="KAL3960594.1"/>
    </source>
</evidence>
<proteinExistence type="predicted"/>
<gene>
    <name evidence="1" type="ORF">ACCO45_005711</name>
</gene>
<keyword evidence="2" id="KW-1185">Reference proteome</keyword>